<comment type="caution">
    <text evidence="10">The sequence shown here is derived from an EMBL/GenBank/DDBJ whole genome shotgun (WGS) entry which is preliminary data.</text>
</comment>
<dbReference type="EMBL" id="PXOA01000015">
    <property type="protein sequence ID" value="RFU81954.1"/>
    <property type="molecule type" value="Genomic_DNA"/>
</dbReference>
<feature type="transmembrane region" description="Helical" evidence="8">
    <location>
        <begin position="602"/>
        <end position="628"/>
    </location>
</feature>
<proteinExistence type="predicted"/>
<dbReference type="PANTHER" id="PTHR43302">
    <property type="entry name" value="TRANSPORTER ARSB-RELATED"/>
    <property type="match status" value="1"/>
</dbReference>
<dbReference type="STRING" id="490622.A0A395P0W0"/>
<feature type="compositionally biased region" description="Polar residues" evidence="7">
    <location>
        <begin position="438"/>
        <end position="453"/>
    </location>
</feature>
<protein>
    <submittedName>
        <fullName evidence="10">Arsenite efflux transporter</fullName>
    </submittedName>
</protein>
<gene>
    <name evidence="10" type="ORF">TARUN_270</name>
</gene>
<accession>A0A395P0W0</accession>
<evidence type="ECO:0000256" key="7">
    <source>
        <dbReference type="SAM" id="MobiDB-lite"/>
    </source>
</evidence>
<dbReference type="PANTHER" id="PTHR43302:SF5">
    <property type="entry name" value="TRANSPORTER ARSB-RELATED"/>
    <property type="match status" value="1"/>
</dbReference>
<keyword evidence="4 8" id="KW-0812">Transmembrane</keyword>
<feature type="transmembrane region" description="Helical" evidence="8">
    <location>
        <begin position="247"/>
        <end position="271"/>
    </location>
</feature>
<keyword evidence="5 8" id="KW-1133">Transmembrane helix</keyword>
<evidence type="ECO:0000256" key="8">
    <source>
        <dbReference type="SAM" id="Phobius"/>
    </source>
</evidence>
<feature type="transmembrane region" description="Helical" evidence="8">
    <location>
        <begin position="88"/>
        <end position="109"/>
    </location>
</feature>
<dbReference type="Proteomes" id="UP000266272">
    <property type="component" value="Unassembled WGS sequence"/>
</dbReference>
<feature type="transmembrane region" description="Helical" evidence="8">
    <location>
        <begin position="129"/>
        <end position="149"/>
    </location>
</feature>
<reference evidence="10 11" key="1">
    <citation type="journal article" date="2018" name="PLoS Pathog.">
        <title>Evolution of structural diversity of trichothecenes, a family of toxins produced by plant pathogenic and entomopathogenic fungi.</title>
        <authorList>
            <person name="Proctor R.H."/>
            <person name="McCormick S.P."/>
            <person name="Kim H.S."/>
            <person name="Cardoza R.E."/>
            <person name="Stanley A.M."/>
            <person name="Lindo L."/>
            <person name="Kelly A."/>
            <person name="Brown D.W."/>
            <person name="Lee T."/>
            <person name="Vaughan M.M."/>
            <person name="Alexander N.J."/>
            <person name="Busman M."/>
            <person name="Gutierrez S."/>
        </authorList>
    </citation>
    <scope>NUCLEOTIDE SEQUENCE [LARGE SCALE GENOMIC DNA]</scope>
    <source>
        <strain evidence="10 11">IBT 40837</strain>
    </source>
</reference>
<sequence length="779" mass="85863">MAQDENDSLSTSQIKDWRSIITLIIFVLTNINVLCPFHIPIYVPGKLSDLFLDALGALRIIPKRQYRPPPLVEDDNNGKIKPWVRLNFPMNFVTAPLIADLFLLAILAIGRQEVHDGVIGADNISPIDIMVFFLTLAYIAISIDASGLIRYLAFKVLQWGGKVGHRLFFYLYAFFFVLGSFIGNDPIILSGTAFLAYMTRVSSNIVHPRAWIHTQFAIANVASAILVSSNPTNLVLAGAFNIKFIHYTANMIVPVVVTAIVLFPFLLYIVFANEDLIPYSIKMHELPEEAKAKKPVNPNIPHARGHVDGDESDLANNEQGKLLSLEEIMNPFLDKGGAAFGAVIMAATLITVLAINAASNKSGAHPVFWVTLPAAFVMFCWDLGFGWYHRKETREIARKGRQEFEIARAERIFQQAEEARRSSVAKNGLQDATDFELDSSSPKLESTEIQLQAQDDDDGTKDSARAIRYKPDGKTVLSPPIHAGGQVSTPAILLTENTDDRTLGAMCSADMGSSMLSPQANSDKQEQQNWTSEISSLGEKSVLNRAGTGSPPQGLFVPQLDEDIERRRRSSLASIQWPRGPATLMSLSQDALRWCQETFPTAAAVVLHLPFALVPFAFCMFVLVQGLVTKGWVPVFAYGWDHWVNRTGTVGAIGGMGFLSVVLCNFAGTNIGTTILLCRIVQKWQEIHAKSGIPISDRTFWATVYSMAIGVNYGAFSSAFSASLAGLLWRDILARKHIRVRSLDFARVNLPIISIAMIVGCAVLVGEVYIVRKDTPYEM</sequence>
<evidence type="ECO:0000256" key="2">
    <source>
        <dbReference type="ARBA" id="ARBA00022448"/>
    </source>
</evidence>
<keyword evidence="6 8" id="KW-0472">Membrane</keyword>
<dbReference type="InterPro" id="IPR004680">
    <property type="entry name" value="Cit_transptr-like_dom"/>
</dbReference>
<dbReference type="GO" id="GO:0055085">
    <property type="term" value="P:transmembrane transport"/>
    <property type="evidence" value="ECO:0007669"/>
    <property type="project" value="InterPro"/>
</dbReference>
<evidence type="ECO:0000256" key="5">
    <source>
        <dbReference type="ARBA" id="ARBA00022989"/>
    </source>
</evidence>
<name>A0A395P0W0_TRIAR</name>
<feature type="transmembrane region" description="Helical" evidence="8">
    <location>
        <begin position="169"/>
        <end position="198"/>
    </location>
</feature>
<evidence type="ECO:0000256" key="3">
    <source>
        <dbReference type="ARBA" id="ARBA00022475"/>
    </source>
</evidence>
<feature type="domain" description="Citrate transporter-like" evidence="9">
    <location>
        <begin position="127"/>
        <end position="357"/>
    </location>
</feature>
<dbReference type="AlphaFoldDB" id="A0A395P0W0"/>
<evidence type="ECO:0000256" key="4">
    <source>
        <dbReference type="ARBA" id="ARBA00022692"/>
    </source>
</evidence>
<evidence type="ECO:0000256" key="1">
    <source>
        <dbReference type="ARBA" id="ARBA00004651"/>
    </source>
</evidence>
<feature type="transmembrane region" description="Helical" evidence="8">
    <location>
        <begin position="337"/>
        <end position="355"/>
    </location>
</feature>
<evidence type="ECO:0000313" key="11">
    <source>
        <dbReference type="Proteomes" id="UP000266272"/>
    </source>
</evidence>
<comment type="subcellular location">
    <subcellularLocation>
        <location evidence="1">Cell membrane</location>
        <topology evidence="1">Multi-pass membrane protein</topology>
    </subcellularLocation>
</comment>
<dbReference type="Pfam" id="PF03600">
    <property type="entry name" value="CitMHS"/>
    <property type="match status" value="1"/>
</dbReference>
<feature type="transmembrane region" description="Helical" evidence="8">
    <location>
        <begin position="20"/>
        <end position="43"/>
    </location>
</feature>
<feature type="transmembrane region" description="Helical" evidence="8">
    <location>
        <begin position="699"/>
        <end position="729"/>
    </location>
</feature>
<dbReference type="OrthoDB" id="442352at2759"/>
<organism evidence="10 11">
    <name type="scientific">Trichoderma arundinaceum</name>
    <dbReference type="NCBI Taxonomy" id="490622"/>
    <lineage>
        <taxon>Eukaryota</taxon>
        <taxon>Fungi</taxon>
        <taxon>Dikarya</taxon>
        <taxon>Ascomycota</taxon>
        <taxon>Pezizomycotina</taxon>
        <taxon>Sordariomycetes</taxon>
        <taxon>Hypocreomycetidae</taxon>
        <taxon>Hypocreales</taxon>
        <taxon>Hypocreaceae</taxon>
        <taxon>Trichoderma</taxon>
    </lineage>
</organism>
<evidence type="ECO:0000256" key="6">
    <source>
        <dbReference type="ARBA" id="ARBA00023136"/>
    </source>
</evidence>
<feature type="transmembrane region" description="Helical" evidence="8">
    <location>
        <begin position="367"/>
        <end position="388"/>
    </location>
</feature>
<keyword evidence="3" id="KW-1003">Cell membrane</keyword>
<feature type="transmembrane region" description="Helical" evidence="8">
    <location>
        <begin position="749"/>
        <end position="771"/>
    </location>
</feature>
<keyword evidence="11" id="KW-1185">Reference proteome</keyword>
<keyword evidence="2" id="KW-0813">Transport</keyword>
<dbReference type="GO" id="GO:0005886">
    <property type="term" value="C:plasma membrane"/>
    <property type="evidence" value="ECO:0007669"/>
    <property type="project" value="UniProtKB-SubCell"/>
</dbReference>
<feature type="transmembrane region" description="Helical" evidence="8">
    <location>
        <begin position="648"/>
        <end position="678"/>
    </location>
</feature>
<evidence type="ECO:0000313" key="10">
    <source>
        <dbReference type="EMBL" id="RFU81954.1"/>
    </source>
</evidence>
<evidence type="ECO:0000259" key="9">
    <source>
        <dbReference type="Pfam" id="PF03600"/>
    </source>
</evidence>
<feature type="region of interest" description="Disordered" evidence="7">
    <location>
        <begin position="423"/>
        <end position="464"/>
    </location>
</feature>